<proteinExistence type="predicted"/>
<comment type="caution">
    <text evidence="2">The sequence shown here is derived from an EMBL/GenBank/DDBJ whole genome shotgun (WGS) entry which is preliminary data.</text>
</comment>
<dbReference type="Proteomes" id="UP001221757">
    <property type="component" value="Unassembled WGS sequence"/>
</dbReference>
<gene>
    <name evidence="2" type="ORF">B0H17DRAFT_1196692</name>
</gene>
<evidence type="ECO:0000313" key="3">
    <source>
        <dbReference type="Proteomes" id="UP001221757"/>
    </source>
</evidence>
<evidence type="ECO:0008006" key="4">
    <source>
        <dbReference type="Google" id="ProtNLM"/>
    </source>
</evidence>
<evidence type="ECO:0000313" key="2">
    <source>
        <dbReference type="EMBL" id="KAJ7698582.1"/>
    </source>
</evidence>
<dbReference type="EMBL" id="JARKIE010000025">
    <property type="protein sequence ID" value="KAJ7698582.1"/>
    <property type="molecule type" value="Genomic_DNA"/>
</dbReference>
<feature type="chain" id="PRO_5042095584" description="Secreted protein" evidence="1">
    <location>
        <begin position="22"/>
        <end position="111"/>
    </location>
</feature>
<name>A0AAD7GMZ1_MYCRO</name>
<accession>A0AAD7GMZ1</accession>
<organism evidence="2 3">
    <name type="scientific">Mycena rosella</name>
    <name type="common">Pink bonnet</name>
    <name type="synonym">Agaricus rosellus</name>
    <dbReference type="NCBI Taxonomy" id="1033263"/>
    <lineage>
        <taxon>Eukaryota</taxon>
        <taxon>Fungi</taxon>
        <taxon>Dikarya</taxon>
        <taxon>Basidiomycota</taxon>
        <taxon>Agaricomycotina</taxon>
        <taxon>Agaricomycetes</taxon>
        <taxon>Agaricomycetidae</taxon>
        <taxon>Agaricales</taxon>
        <taxon>Marasmiineae</taxon>
        <taxon>Mycenaceae</taxon>
        <taxon>Mycena</taxon>
    </lineage>
</organism>
<dbReference type="AlphaFoldDB" id="A0AAD7GMZ1"/>
<keyword evidence="3" id="KW-1185">Reference proteome</keyword>
<evidence type="ECO:0000256" key="1">
    <source>
        <dbReference type="SAM" id="SignalP"/>
    </source>
</evidence>
<protein>
    <recommendedName>
        <fullName evidence="4">Secreted protein</fullName>
    </recommendedName>
</protein>
<feature type="signal peptide" evidence="1">
    <location>
        <begin position="1"/>
        <end position="21"/>
    </location>
</feature>
<keyword evidence="1" id="KW-0732">Signal</keyword>
<sequence length="111" mass="12413">MPLKSGSHIFVQMLASTICLASMHRICTLRPTGTEIQASRHRIERGLTGQDFGGVTTTCCDEARTVQLDRLPALGDLGRKQDDHRVSKYTDYQESARWLLDTIDARSAHAR</sequence>
<reference evidence="2" key="1">
    <citation type="submission" date="2023-03" db="EMBL/GenBank/DDBJ databases">
        <title>Massive genome expansion in bonnet fungi (Mycena s.s.) driven by repeated elements and novel gene families across ecological guilds.</title>
        <authorList>
            <consortium name="Lawrence Berkeley National Laboratory"/>
            <person name="Harder C.B."/>
            <person name="Miyauchi S."/>
            <person name="Viragh M."/>
            <person name="Kuo A."/>
            <person name="Thoen E."/>
            <person name="Andreopoulos B."/>
            <person name="Lu D."/>
            <person name="Skrede I."/>
            <person name="Drula E."/>
            <person name="Henrissat B."/>
            <person name="Morin E."/>
            <person name="Kohler A."/>
            <person name="Barry K."/>
            <person name="LaButti K."/>
            <person name="Morin E."/>
            <person name="Salamov A."/>
            <person name="Lipzen A."/>
            <person name="Mereny Z."/>
            <person name="Hegedus B."/>
            <person name="Baldrian P."/>
            <person name="Stursova M."/>
            <person name="Weitz H."/>
            <person name="Taylor A."/>
            <person name="Grigoriev I.V."/>
            <person name="Nagy L.G."/>
            <person name="Martin F."/>
            <person name="Kauserud H."/>
        </authorList>
    </citation>
    <scope>NUCLEOTIDE SEQUENCE</scope>
    <source>
        <strain evidence="2">CBHHK067</strain>
    </source>
</reference>